<feature type="domain" description="AB hydrolase-1" evidence="1">
    <location>
        <begin position="54"/>
        <end position="147"/>
    </location>
</feature>
<dbReference type="GO" id="GO:0070205">
    <property type="term" value="F:2-succinyl-6-hydroxy-2,4-cyclohexadiene-1-carboxylate synthase activity"/>
    <property type="evidence" value="ECO:0007669"/>
    <property type="project" value="UniProtKB-EC"/>
</dbReference>
<gene>
    <name evidence="2" type="primary">menH_3</name>
    <name evidence="2" type="ORF">NRB56_45800</name>
</gene>
<dbReference type="Pfam" id="PF00561">
    <property type="entry name" value="Abhydrolase_1"/>
    <property type="match status" value="1"/>
</dbReference>
<protein>
    <submittedName>
        <fullName evidence="2">2-succinyl-6-hydroxy-2, 4-cyclohexadiene-1-carboxylate synthase</fullName>
        <ecNumber evidence="2">4.2.99.20</ecNumber>
    </submittedName>
</protein>
<dbReference type="EC" id="4.2.99.20" evidence="2"/>
<dbReference type="Proteomes" id="UP000431401">
    <property type="component" value="Unassembled WGS sequence"/>
</dbReference>
<dbReference type="InterPro" id="IPR029058">
    <property type="entry name" value="AB_hydrolase_fold"/>
</dbReference>
<dbReference type="EMBL" id="WEGI01000010">
    <property type="protein sequence ID" value="MQY28991.1"/>
    <property type="molecule type" value="Genomic_DNA"/>
</dbReference>
<dbReference type="InterPro" id="IPR000073">
    <property type="entry name" value="AB_hydrolase_1"/>
</dbReference>
<sequence>MRGTGGRYGSDPVDEEVAVADWGELESGDMASVFVGSGDIALHVLDNHRESARPPVLVIPGMGEHATEYGWLSGRLRGRRVVVVDVRGRGRSDAPATGYAWADHIGDLRAVADTLGLRRPVLVAFSRGSSYALGYALERPDAVAGLVVGDYQARHVGLPESVVEHQLRMRIRGRTVADRMPEHVVRAVAAESVEVPLWDRLTELRCPVLVLRGDRPSTIVTDDLADRWRAALPSVEIATVTGAGHDLWSRDRTGYLAHLVPFLNRIG</sequence>
<dbReference type="InterPro" id="IPR050471">
    <property type="entry name" value="AB_hydrolase"/>
</dbReference>
<dbReference type="PANTHER" id="PTHR43433:SF5">
    <property type="entry name" value="AB HYDROLASE-1 DOMAIN-CONTAINING PROTEIN"/>
    <property type="match status" value="1"/>
</dbReference>
<keyword evidence="2" id="KW-0456">Lyase</keyword>
<evidence type="ECO:0000313" key="2">
    <source>
        <dbReference type="EMBL" id="MQY28991.1"/>
    </source>
</evidence>
<accession>A0A7K0DTA5</accession>
<evidence type="ECO:0000313" key="3">
    <source>
        <dbReference type="Proteomes" id="UP000431401"/>
    </source>
</evidence>
<organism evidence="2 3">
    <name type="scientific">Nocardia aurantia</name>
    <dbReference type="NCBI Taxonomy" id="2585199"/>
    <lineage>
        <taxon>Bacteria</taxon>
        <taxon>Bacillati</taxon>
        <taxon>Actinomycetota</taxon>
        <taxon>Actinomycetes</taxon>
        <taxon>Mycobacteriales</taxon>
        <taxon>Nocardiaceae</taxon>
        <taxon>Nocardia</taxon>
    </lineage>
</organism>
<dbReference type="AlphaFoldDB" id="A0A7K0DTA5"/>
<dbReference type="Gene3D" id="3.40.50.1820">
    <property type="entry name" value="alpha/beta hydrolase"/>
    <property type="match status" value="1"/>
</dbReference>
<evidence type="ECO:0000259" key="1">
    <source>
        <dbReference type="Pfam" id="PF00561"/>
    </source>
</evidence>
<dbReference type="PANTHER" id="PTHR43433">
    <property type="entry name" value="HYDROLASE, ALPHA/BETA FOLD FAMILY PROTEIN"/>
    <property type="match status" value="1"/>
</dbReference>
<comment type="caution">
    <text evidence="2">The sequence shown here is derived from an EMBL/GenBank/DDBJ whole genome shotgun (WGS) entry which is preliminary data.</text>
</comment>
<proteinExistence type="predicted"/>
<keyword evidence="3" id="KW-1185">Reference proteome</keyword>
<dbReference type="SUPFAM" id="SSF53474">
    <property type="entry name" value="alpha/beta-Hydrolases"/>
    <property type="match status" value="1"/>
</dbReference>
<name>A0A7K0DTA5_9NOCA</name>
<reference evidence="2 3" key="1">
    <citation type="submission" date="2019-10" db="EMBL/GenBank/DDBJ databases">
        <title>Nocardia macrotermitis sp. nov. and Nocardia aurantia sp. nov., isolated from the gut of fungus growing-termite Macrotermes natalensis.</title>
        <authorList>
            <person name="Benndorf R."/>
            <person name="Schwitalla J."/>
            <person name="Martin K."/>
            <person name="De Beer W."/>
            <person name="Kaster A.-K."/>
            <person name="Vollmers J."/>
            <person name="Poulsen M."/>
            <person name="Beemelmanns C."/>
        </authorList>
    </citation>
    <scope>NUCLEOTIDE SEQUENCE [LARGE SCALE GENOMIC DNA]</scope>
    <source>
        <strain evidence="2 3">RB56</strain>
    </source>
</reference>